<proteinExistence type="predicted"/>
<dbReference type="AlphaFoldDB" id="A0A6A5ZN73"/>
<gene>
    <name evidence="3" type="ORF">BDV96DRAFT_564842</name>
</gene>
<name>A0A6A5ZN73_9PLEO</name>
<feature type="region of interest" description="Disordered" evidence="2">
    <location>
        <begin position="1"/>
        <end position="34"/>
    </location>
</feature>
<evidence type="ECO:0000256" key="2">
    <source>
        <dbReference type="SAM" id="MobiDB-lite"/>
    </source>
</evidence>
<feature type="compositionally biased region" description="Polar residues" evidence="2">
    <location>
        <begin position="17"/>
        <end position="26"/>
    </location>
</feature>
<reference evidence="3" key="1">
    <citation type="journal article" date="2020" name="Stud. Mycol.">
        <title>101 Dothideomycetes genomes: a test case for predicting lifestyles and emergence of pathogens.</title>
        <authorList>
            <person name="Haridas S."/>
            <person name="Albert R."/>
            <person name="Binder M."/>
            <person name="Bloem J."/>
            <person name="Labutti K."/>
            <person name="Salamov A."/>
            <person name="Andreopoulos B."/>
            <person name="Baker S."/>
            <person name="Barry K."/>
            <person name="Bills G."/>
            <person name="Bluhm B."/>
            <person name="Cannon C."/>
            <person name="Castanera R."/>
            <person name="Culley D."/>
            <person name="Daum C."/>
            <person name="Ezra D."/>
            <person name="Gonzalez J."/>
            <person name="Henrissat B."/>
            <person name="Kuo A."/>
            <person name="Liang C."/>
            <person name="Lipzen A."/>
            <person name="Lutzoni F."/>
            <person name="Magnuson J."/>
            <person name="Mondo S."/>
            <person name="Nolan M."/>
            <person name="Ohm R."/>
            <person name="Pangilinan J."/>
            <person name="Park H.-J."/>
            <person name="Ramirez L."/>
            <person name="Alfaro M."/>
            <person name="Sun H."/>
            <person name="Tritt A."/>
            <person name="Yoshinaga Y."/>
            <person name="Zwiers L.-H."/>
            <person name="Turgeon B."/>
            <person name="Goodwin S."/>
            <person name="Spatafora J."/>
            <person name="Crous P."/>
            <person name="Grigoriev I."/>
        </authorList>
    </citation>
    <scope>NUCLEOTIDE SEQUENCE</scope>
    <source>
        <strain evidence="3">CBS 627.86</strain>
    </source>
</reference>
<evidence type="ECO:0000313" key="3">
    <source>
        <dbReference type="EMBL" id="KAF2120444.1"/>
    </source>
</evidence>
<dbReference type="Proteomes" id="UP000799770">
    <property type="component" value="Unassembled WGS sequence"/>
</dbReference>
<dbReference type="EMBL" id="ML977313">
    <property type="protein sequence ID" value="KAF2120444.1"/>
    <property type="molecule type" value="Genomic_DNA"/>
</dbReference>
<evidence type="ECO:0000313" key="4">
    <source>
        <dbReference type="Proteomes" id="UP000799770"/>
    </source>
</evidence>
<keyword evidence="4" id="KW-1185">Reference proteome</keyword>
<organism evidence="3 4">
    <name type="scientific">Lophiotrema nucula</name>
    <dbReference type="NCBI Taxonomy" id="690887"/>
    <lineage>
        <taxon>Eukaryota</taxon>
        <taxon>Fungi</taxon>
        <taxon>Dikarya</taxon>
        <taxon>Ascomycota</taxon>
        <taxon>Pezizomycotina</taxon>
        <taxon>Dothideomycetes</taxon>
        <taxon>Pleosporomycetidae</taxon>
        <taxon>Pleosporales</taxon>
        <taxon>Lophiotremataceae</taxon>
        <taxon>Lophiotrema</taxon>
    </lineage>
</organism>
<keyword evidence="1" id="KW-0175">Coiled coil</keyword>
<feature type="coiled-coil region" evidence="1">
    <location>
        <begin position="161"/>
        <end position="195"/>
    </location>
</feature>
<protein>
    <submittedName>
        <fullName evidence="3">Uncharacterized protein</fullName>
    </submittedName>
</protein>
<sequence length="223" mass="25450">MTMSSPALASQVPFVAPQQSSLTSPSAHDGKLNAHQNLGVNSHGTPHGTNPWYSYRMPNQQEVFLASIVQTMQCLKQTMNCLEYRIEGQETRHDELDSRLGEFGTEISNAVEHESLRADAHASHLFQLQNEVDTMDKDDRRLRTLLEGRFQTINQTEQDYRKMTDAKIEDLAKKLKESEERNKKLEEIEARINRLAACGMPIDPVPKGQVWVEVERMTLEEQD</sequence>
<evidence type="ECO:0000256" key="1">
    <source>
        <dbReference type="SAM" id="Coils"/>
    </source>
</evidence>
<accession>A0A6A5ZN73</accession>